<organism evidence="1 2">
    <name type="scientific">Octopus vulgaris</name>
    <name type="common">Common octopus</name>
    <dbReference type="NCBI Taxonomy" id="6645"/>
    <lineage>
        <taxon>Eukaryota</taxon>
        <taxon>Metazoa</taxon>
        <taxon>Spiralia</taxon>
        <taxon>Lophotrochozoa</taxon>
        <taxon>Mollusca</taxon>
        <taxon>Cephalopoda</taxon>
        <taxon>Coleoidea</taxon>
        <taxon>Octopodiformes</taxon>
        <taxon>Octopoda</taxon>
        <taxon>Incirrata</taxon>
        <taxon>Octopodidae</taxon>
        <taxon>Octopus</taxon>
    </lineage>
</organism>
<evidence type="ECO:0000313" key="1">
    <source>
        <dbReference type="EMBL" id="CAI9741335.1"/>
    </source>
</evidence>
<gene>
    <name evidence="1" type="ORF">OCTVUL_1B013136</name>
</gene>
<proteinExistence type="predicted"/>
<keyword evidence="2" id="KW-1185">Reference proteome</keyword>
<name>A0AA36FJJ9_OCTVU</name>
<accession>A0AA36FJJ9</accession>
<dbReference type="Proteomes" id="UP001162480">
    <property type="component" value="Chromosome 26"/>
</dbReference>
<sequence>MLRAARGAFEAVKPAAGAVARHGSKVAASAAGGAIEDFVAETDDGIEESEFDWCELCGMLKGMKKKKKKKPQS</sequence>
<dbReference type="AlphaFoldDB" id="A0AA36FJJ9"/>
<evidence type="ECO:0000313" key="2">
    <source>
        <dbReference type="Proteomes" id="UP001162480"/>
    </source>
</evidence>
<protein>
    <submittedName>
        <fullName evidence="1">Uncharacterized protein</fullName>
    </submittedName>
</protein>
<dbReference type="EMBL" id="OX597839">
    <property type="protein sequence ID" value="CAI9741335.1"/>
    <property type="molecule type" value="Genomic_DNA"/>
</dbReference>
<reference evidence="1" key="1">
    <citation type="submission" date="2023-08" db="EMBL/GenBank/DDBJ databases">
        <authorList>
            <person name="Alioto T."/>
            <person name="Alioto T."/>
            <person name="Gomez Garrido J."/>
        </authorList>
    </citation>
    <scope>NUCLEOTIDE SEQUENCE</scope>
</reference>